<dbReference type="Proteomes" id="UP000252139">
    <property type="component" value="Unassembled WGS sequence"/>
</dbReference>
<name>A0A367IWA7_RHIAZ</name>
<evidence type="ECO:0000313" key="2">
    <source>
        <dbReference type="Proteomes" id="UP000252139"/>
    </source>
</evidence>
<protein>
    <submittedName>
        <fullName evidence="1">Uncharacterized protein</fullName>
    </submittedName>
</protein>
<dbReference type="STRING" id="86630.A0A367IWA7"/>
<organism evidence="1 2">
    <name type="scientific">Rhizopus azygosporus</name>
    <name type="common">Rhizopus microsporus var. azygosporus</name>
    <dbReference type="NCBI Taxonomy" id="86630"/>
    <lineage>
        <taxon>Eukaryota</taxon>
        <taxon>Fungi</taxon>
        <taxon>Fungi incertae sedis</taxon>
        <taxon>Mucoromycota</taxon>
        <taxon>Mucoromycotina</taxon>
        <taxon>Mucoromycetes</taxon>
        <taxon>Mucorales</taxon>
        <taxon>Mucorineae</taxon>
        <taxon>Rhizopodaceae</taxon>
        <taxon>Rhizopus</taxon>
    </lineage>
</organism>
<evidence type="ECO:0000313" key="1">
    <source>
        <dbReference type="EMBL" id="RCH81906.1"/>
    </source>
</evidence>
<feature type="non-terminal residue" evidence="1">
    <location>
        <position position="91"/>
    </location>
</feature>
<comment type="caution">
    <text evidence="1">The sequence shown here is derived from an EMBL/GenBank/DDBJ whole genome shotgun (WGS) entry which is preliminary data.</text>
</comment>
<keyword evidence="2" id="KW-1185">Reference proteome</keyword>
<accession>A0A367IWA7</accession>
<dbReference type="AlphaFoldDB" id="A0A367IWA7"/>
<dbReference type="EMBL" id="PJQL01003230">
    <property type="protein sequence ID" value="RCH81906.1"/>
    <property type="molecule type" value="Genomic_DNA"/>
</dbReference>
<proteinExistence type="predicted"/>
<sequence>MANAASKQTALLQFTQISSDILDNRYIQHLKNIVFILVLLNYWGKLYNKVLVAGPVRAYQDLKSYILKIIFKQLRRLPSVKAKIDQELSRT</sequence>
<reference evidence="1 2" key="1">
    <citation type="journal article" date="2018" name="G3 (Bethesda)">
        <title>Phylogenetic and Phylogenomic Definition of Rhizopus Species.</title>
        <authorList>
            <person name="Gryganskyi A.P."/>
            <person name="Golan J."/>
            <person name="Dolatabadi S."/>
            <person name="Mondo S."/>
            <person name="Robb S."/>
            <person name="Idnurm A."/>
            <person name="Muszewska A."/>
            <person name="Steczkiewicz K."/>
            <person name="Masonjones S."/>
            <person name="Liao H.L."/>
            <person name="Gajdeczka M.T."/>
            <person name="Anike F."/>
            <person name="Vuek A."/>
            <person name="Anishchenko I.M."/>
            <person name="Voigt K."/>
            <person name="de Hoog G.S."/>
            <person name="Smith M.E."/>
            <person name="Heitman J."/>
            <person name="Vilgalys R."/>
            <person name="Stajich J.E."/>
        </authorList>
    </citation>
    <scope>NUCLEOTIDE SEQUENCE [LARGE SCALE GENOMIC DNA]</scope>
    <source>
        <strain evidence="1 2">CBS 357.93</strain>
    </source>
</reference>
<gene>
    <name evidence="1" type="ORF">CU097_000922</name>
</gene>